<dbReference type="AlphaFoldDB" id="A0A6A6XY84"/>
<comment type="subcellular location">
    <subcellularLocation>
        <location evidence="1">Membrane</location>
        <topology evidence="1">Multi-pass membrane protein</topology>
    </subcellularLocation>
</comment>
<evidence type="ECO:0000256" key="2">
    <source>
        <dbReference type="ARBA" id="ARBA00022448"/>
    </source>
</evidence>
<dbReference type="FunFam" id="1.20.1740.10:FF:000006">
    <property type="entry name" value="General amino acid permease"/>
    <property type="match status" value="1"/>
</dbReference>
<dbReference type="PANTHER" id="PTHR43341">
    <property type="entry name" value="AMINO ACID PERMEASE"/>
    <property type="match status" value="1"/>
</dbReference>
<feature type="transmembrane region" description="Helical" evidence="7">
    <location>
        <begin position="377"/>
        <end position="397"/>
    </location>
</feature>
<organism evidence="9 10">
    <name type="scientific">Melanomma pulvis-pyrius CBS 109.77</name>
    <dbReference type="NCBI Taxonomy" id="1314802"/>
    <lineage>
        <taxon>Eukaryota</taxon>
        <taxon>Fungi</taxon>
        <taxon>Dikarya</taxon>
        <taxon>Ascomycota</taxon>
        <taxon>Pezizomycotina</taxon>
        <taxon>Dothideomycetes</taxon>
        <taxon>Pleosporomycetidae</taxon>
        <taxon>Pleosporales</taxon>
        <taxon>Melanommataceae</taxon>
        <taxon>Melanomma</taxon>
    </lineage>
</organism>
<feature type="transmembrane region" description="Helical" evidence="7">
    <location>
        <begin position="69"/>
        <end position="89"/>
    </location>
</feature>
<dbReference type="Proteomes" id="UP000799757">
    <property type="component" value="Unassembled WGS sequence"/>
</dbReference>
<dbReference type="InterPro" id="IPR004841">
    <property type="entry name" value="AA-permease/SLC12A_dom"/>
</dbReference>
<evidence type="ECO:0000259" key="8">
    <source>
        <dbReference type="Pfam" id="PF00324"/>
    </source>
</evidence>
<evidence type="ECO:0000256" key="6">
    <source>
        <dbReference type="ARBA" id="ARBA00023136"/>
    </source>
</evidence>
<feature type="transmembrane region" description="Helical" evidence="7">
    <location>
        <begin position="403"/>
        <end position="430"/>
    </location>
</feature>
<evidence type="ECO:0000256" key="1">
    <source>
        <dbReference type="ARBA" id="ARBA00004141"/>
    </source>
</evidence>
<evidence type="ECO:0000313" key="10">
    <source>
        <dbReference type="Proteomes" id="UP000799757"/>
    </source>
</evidence>
<dbReference type="OrthoDB" id="10062876at2759"/>
<sequence>MSIHEPKKYDTYVDESNSNDIQRGEVHDNADDLQRHLGNRQIQLIAIGGSIGTALFVSIGGALNKGGPAGMLIAYTLYCCLIGLVNNCMAEMATYMPVTGGFIRMAGHWVDEAFGFMVGWNFFFYEALLIPFEITALNLVLTFWRDDIPVAAVCAGCIVLYAACNILAVKYYGEAEFWLSGGKVILILILFSFTFVSMVGGNPQKDAYGFRHWKEPGPFAEYLSTGSLGRFEGFLGALWAASFCIVGPEYISMVSGEAKRPRVYIKSAFKTVYIRFGLFFILGALCVGIVCASNDPTLVAILSGKGEGAGTGAASPYVIAMKNLAIPVLPHVTNALLVTSIFSAGNTYTYCATRSLYSLAIEGRAPKLLRKCTRNGVPIYCFGITMLFPLLSFLSVSSSSAKVLTWLVSLITAGGLIDFIVMCATYLAFYKACKVQGIDRNTLPYTGYFQPYSAWIALVGLICIVFAYGYSVFLPGNWKIEDFLFSYLMVGAAPVLFFAWKLIKKTKWKRADEVDLVWEAPLIDAYEASFLTPPVGFWTEMVQLVGFKRNVPVDQRIV</sequence>
<gene>
    <name evidence="9" type="ORF">K505DRAFT_227605</name>
</gene>
<evidence type="ECO:0000256" key="7">
    <source>
        <dbReference type="SAM" id="Phobius"/>
    </source>
</evidence>
<accession>A0A6A6XY84</accession>
<feature type="transmembrane region" description="Helical" evidence="7">
    <location>
        <begin position="233"/>
        <end position="251"/>
    </location>
</feature>
<dbReference type="PIRSF" id="PIRSF006060">
    <property type="entry name" value="AA_transporter"/>
    <property type="match status" value="1"/>
</dbReference>
<feature type="transmembrane region" description="Helical" evidence="7">
    <location>
        <begin position="272"/>
        <end position="290"/>
    </location>
</feature>
<evidence type="ECO:0000256" key="5">
    <source>
        <dbReference type="ARBA" id="ARBA00022989"/>
    </source>
</evidence>
<dbReference type="EMBL" id="MU001740">
    <property type="protein sequence ID" value="KAF2800985.1"/>
    <property type="molecule type" value="Genomic_DNA"/>
</dbReference>
<keyword evidence="3 7" id="KW-0812">Transmembrane</keyword>
<keyword evidence="10" id="KW-1185">Reference proteome</keyword>
<feature type="transmembrane region" description="Helical" evidence="7">
    <location>
        <begin position="451"/>
        <end position="471"/>
    </location>
</feature>
<dbReference type="Pfam" id="PF00324">
    <property type="entry name" value="AA_permease"/>
    <property type="match status" value="1"/>
</dbReference>
<proteinExistence type="predicted"/>
<feature type="transmembrane region" description="Helical" evidence="7">
    <location>
        <begin position="44"/>
        <end position="63"/>
    </location>
</feature>
<keyword evidence="2" id="KW-0813">Transport</keyword>
<dbReference type="GO" id="GO:0016020">
    <property type="term" value="C:membrane"/>
    <property type="evidence" value="ECO:0007669"/>
    <property type="project" value="UniProtKB-SubCell"/>
</dbReference>
<evidence type="ECO:0000313" key="9">
    <source>
        <dbReference type="EMBL" id="KAF2800985.1"/>
    </source>
</evidence>
<feature type="transmembrane region" description="Helical" evidence="7">
    <location>
        <begin position="483"/>
        <end position="503"/>
    </location>
</feature>
<keyword evidence="4" id="KW-0029">Amino-acid transport</keyword>
<protein>
    <submittedName>
        <fullName evidence="9">Histidine permease</fullName>
    </submittedName>
</protein>
<evidence type="ECO:0000256" key="3">
    <source>
        <dbReference type="ARBA" id="ARBA00022692"/>
    </source>
</evidence>
<feature type="transmembrane region" description="Helical" evidence="7">
    <location>
        <begin position="122"/>
        <end position="144"/>
    </location>
</feature>
<dbReference type="PANTHER" id="PTHR43341:SF6">
    <property type="entry name" value="AMINO ACID TRANSPORTER (EUROFUNG)"/>
    <property type="match status" value="1"/>
</dbReference>
<keyword evidence="6 7" id="KW-0472">Membrane</keyword>
<feature type="domain" description="Amino acid permease/ SLC12A" evidence="8">
    <location>
        <begin position="42"/>
        <end position="508"/>
    </location>
</feature>
<feature type="transmembrane region" description="Helical" evidence="7">
    <location>
        <begin position="335"/>
        <end position="357"/>
    </location>
</feature>
<keyword evidence="5 7" id="KW-1133">Transmembrane helix</keyword>
<evidence type="ECO:0000256" key="4">
    <source>
        <dbReference type="ARBA" id="ARBA00022970"/>
    </source>
</evidence>
<name>A0A6A6XY84_9PLEO</name>
<dbReference type="GO" id="GO:0015171">
    <property type="term" value="F:amino acid transmembrane transporter activity"/>
    <property type="evidence" value="ECO:0007669"/>
    <property type="project" value="TreeGrafter"/>
</dbReference>
<feature type="transmembrane region" description="Helical" evidence="7">
    <location>
        <begin position="184"/>
        <end position="201"/>
    </location>
</feature>
<dbReference type="InterPro" id="IPR050524">
    <property type="entry name" value="APC_YAT"/>
</dbReference>
<feature type="transmembrane region" description="Helical" evidence="7">
    <location>
        <begin position="150"/>
        <end position="172"/>
    </location>
</feature>
<reference evidence="9" key="1">
    <citation type="journal article" date="2020" name="Stud. Mycol.">
        <title>101 Dothideomycetes genomes: a test case for predicting lifestyles and emergence of pathogens.</title>
        <authorList>
            <person name="Haridas S."/>
            <person name="Albert R."/>
            <person name="Binder M."/>
            <person name="Bloem J."/>
            <person name="Labutti K."/>
            <person name="Salamov A."/>
            <person name="Andreopoulos B."/>
            <person name="Baker S."/>
            <person name="Barry K."/>
            <person name="Bills G."/>
            <person name="Bluhm B."/>
            <person name="Cannon C."/>
            <person name="Castanera R."/>
            <person name="Culley D."/>
            <person name="Daum C."/>
            <person name="Ezra D."/>
            <person name="Gonzalez J."/>
            <person name="Henrissat B."/>
            <person name="Kuo A."/>
            <person name="Liang C."/>
            <person name="Lipzen A."/>
            <person name="Lutzoni F."/>
            <person name="Magnuson J."/>
            <person name="Mondo S."/>
            <person name="Nolan M."/>
            <person name="Ohm R."/>
            <person name="Pangilinan J."/>
            <person name="Park H.-J."/>
            <person name="Ramirez L."/>
            <person name="Alfaro M."/>
            <person name="Sun H."/>
            <person name="Tritt A."/>
            <person name="Yoshinaga Y."/>
            <person name="Zwiers L.-H."/>
            <person name="Turgeon B."/>
            <person name="Goodwin S."/>
            <person name="Spatafora J."/>
            <person name="Crous P."/>
            <person name="Grigoriev I."/>
        </authorList>
    </citation>
    <scope>NUCLEOTIDE SEQUENCE</scope>
    <source>
        <strain evidence="9">CBS 109.77</strain>
    </source>
</reference>
<dbReference type="Gene3D" id="1.20.1740.10">
    <property type="entry name" value="Amino acid/polyamine transporter I"/>
    <property type="match status" value="1"/>
</dbReference>